<evidence type="ECO:0000256" key="2">
    <source>
        <dbReference type="ARBA" id="ARBA00022679"/>
    </source>
</evidence>
<keyword evidence="2" id="KW-0808">Transferase</keyword>
<dbReference type="InterPro" id="IPR041373">
    <property type="entry name" value="RT_RNaseH"/>
</dbReference>
<keyword evidence="3" id="KW-0548">Nucleotidyltransferase</keyword>
<evidence type="ECO:0000256" key="6">
    <source>
        <dbReference type="ARBA" id="ARBA00022759"/>
    </source>
</evidence>
<dbReference type="InterPro" id="IPR043128">
    <property type="entry name" value="Rev_trsase/Diguanyl_cyclase"/>
</dbReference>
<evidence type="ECO:0000259" key="9">
    <source>
        <dbReference type="PROSITE" id="PS50878"/>
    </source>
</evidence>
<dbReference type="PROSITE" id="PS50878">
    <property type="entry name" value="RT_POL"/>
    <property type="match status" value="1"/>
</dbReference>
<keyword evidence="5" id="KW-0064">Aspartyl protease</keyword>
<sequence length="225" mass="25803">MNHVLAPYHRKFLLVFFDDILIYNKDWGRHLQYLRKVLELLRKHKLYAKMSKLLCSAVDRLLGHVIPEKGVATSSKGEMHESIACVYYYQGRYYRKFIKSYGLISKPLTSLLKKDAFTWNVEAGIAFKQLKSHGLDFSKTFVVETDASGRGVGVVLMQEGKPIAYSSKALAAKNLGLSAYVKEFLALLLVVTRLKHYLQGNHFIIRTDQRSPKHILDQRVDSILQ</sequence>
<dbReference type="Pfam" id="PF17917">
    <property type="entry name" value="RT_RNaseH"/>
    <property type="match status" value="1"/>
</dbReference>
<dbReference type="SUPFAM" id="SSF56672">
    <property type="entry name" value="DNA/RNA polymerases"/>
    <property type="match status" value="1"/>
</dbReference>
<dbReference type="PANTHER" id="PTHR33064:SF37">
    <property type="entry name" value="RIBONUCLEASE H"/>
    <property type="match status" value="1"/>
</dbReference>
<dbReference type="GO" id="GO:0003964">
    <property type="term" value="F:RNA-directed DNA polymerase activity"/>
    <property type="evidence" value="ECO:0007669"/>
    <property type="project" value="UniProtKB-KW"/>
</dbReference>
<evidence type="ECO:0000256" key="4">
    <source>
        <dbReference type="ARBA" id="ARBA00022722"/>
    </source>
</evidence>
<dbReference type="InterPro" id="IPR051320">
    <property type="entry name" value="Viral_Replic_Matur_Polypro"/>
</dbReference>
<dbReference type="GO" id="GO:0004519">
    <property type="term" value="F:endonuclease activity"/>
    <property type="evidence" value="ECO:0007669"/>
    <property type="project" value="UniProtKB-KW"/>
</dbReference>
<gene>
    <name evidence="10" type="ORF">Slati_2895200</name>
</gene>
<evidence type="ECO:0000313" key="10">
    <source>
        <dbReference type="EMBL" id="KAL0427204.1"/>
    </source>
</evidence>
<keyword evidence="4" id="KW-0540">Nuclease</keyword>
<name>A0AAW2VCE8_9LAMI</name>
<comment type="caution">
    <text evidence="10">The sequence shown here is derived from an EMBL/GenBank/DDBJ whole genome shotgun (WGS) entry which is preliminary data.</text>
</comment>
<evidence type="ECO:0000256" key="7">
    <source>
        <dbReference type="ARBA" id="ARBA00022801"/>
    </source>
</evidence>
<reference evidence="10" key="2">
    <citation type="journal article" date="2024" name="Plant">
        <title>Genomic evolution and insights into agronomic trait innovations of Sesamum species.</title>
        <authorList>
            <person name="Miao H."/>
            <person name="Wang L."/>
            <person name="Qu L."/>
            <person name="Liu H."/>
            <person name="Sun Y."/>
            <person name="Le M."/>
            <person name="Wang Q."/>
            <person name="Wei S."/>
            <person name="Zheng Y."/>
            <person name="Lin W."/>
            <person name="Duan Y."/>
            <person name="Cao H."/>
            <person name="Xiong S."/>
            <person name="Wang X."/>
            <person name="Wei L."/>
            <person name="Li C."/>
            <person name="Ma Q."/>
            <person name="Ju M."/>
            <person name="Zhao R."/>
            <person name="Li G."/>
            <person name="Mu C."/>
            <person name="Tian Q."/>
            <person name="Mei H."/>
            <person name="Zhang T."/>
            <person name="Gao T."/>
            <person name="Zhang H."/>
        </authorList>
    </citation>
    <scope>NUCLEOTIDE SEQUENCE</scope>
    <source>
        <strain evidence="10">KEN1</strain>
    </source>
</reference>
<evidence type="ECO:0000256" key="8">
    <source>
        <dbReference type="ARBA" id="ARBA00022918"/>
    </source>
</evidence>
<organism evidence="10">
    <name type="scientific">Sesamum latifolium</name>
    <dbReference type="NCBI Taxonomy" id="2727402"/>
    <lineage>
        <taxon>Eukaryota</taxon>
        <taxon>Viridiplantae</taxon>
        <taxon>Streptophyta</taxon>
        <taxon>Embryophyta</taxon>
        <taxon>Tracheophyta</taxon>
        <taxon>Spermatophyta</taxon>
        <taxon>Magnoliopsida</taxon>
        <taxon>eudicotyledons</taxon>
        <taxon>Gunneridae</taxon>
        <taxon>Pentapetalae</taxon>
        <taxon>asterids</taxon>
        <taxon>lamiids</taxon>
        <taxon>Lamiales</taxon>
        <taxon>Pedaliaceae</taxon>
        <taxon>Sesamum</taxon>
    </lineage>
</organism>
<dbReference type="AlphaFoldDB" id="A0AAW2VCE8"/>
<reference evidence="10" key="1">
    <citation type="submission" date="2020-06" db="EMBL/GenBank/DDBJ databases">
        <authorList>
            <person name="Li T."/>
            <person name="Hu X."/>
            <person name="Zhang T."/>
            <person name="Song X."/>
            <person name="Zhang H."/>
            <person name="Dai N."/>
            <person name="Sheng W."/>
            <person name="Hou X."/>
            <person name="Wei L."/>
        </authorList>
    </citation>
    <scope>NUCLEOTIDE SEQUENCE</scope>
    <source>
        <strain evidence="10">KEN1</strain>
        <tissue evidence="10">Leaf</tissue>
    </source>
</reference>
<dbReference type="EMBL" id="JACGWN010000010">
    <property type="protein sequence ID" value="KAL0427204.1"/>
    <property type="molecule type" value="Genomic_DNA"/>
</dbReference>
<accession>A0AAW2VCE8</accession>
<proteinExistence type="predicted"/>
<dbReference type="GO" id="GO:0004190">
    <property type="term" value="F:aspartic-type endopeptidase activity"/>
    <property type="evidence" value="ECO:0007669"/>
    <property type="project" value="UniProtKB-KW"/>
</dbReference>
<keyword evidence="1" id="KW-0645">Protease</keyword>
<feature type="domain" description="Reverse transcriptase" evidence="9">
    <location>
        <begin position="1"/>
        <end position="66"/>
    </location>
</feature>
<dbReference type="InterPro" id="IPR043502">
    <property type="entry name" value="DNA/RNA_pol_sf"/>
</dbReference>
<evidence type="ECO:0000256" key="1">
    <source>
        <dbReference type="ARBA" id="ARBA00022670"/>
    </source>
</evidence>
<dbReference type="PANTHER" id="PTHR33064">
    <property type="entry name" value="POL PROTEIN"/>
    <property type="match status" value="1"/>
</dbReference>
<keyword evidence="7" id="KW-0378">Hydrolase</keyword>
<keyword evidence="8" id="KW-0695">RNA-directed DNA polymerase</keyword>
<protein>
    <recommendedName>
        <fullName evidence="9">Reverse transcriptase domain-containing protein</fullName>
    </recommendedName>
</protein>
<evidence type="ECO:0000256" key="3">
    <source>
        <dbReference type="ARBA" id="ARBA00022695"/>
    </source>
</evidence>
<keyword evidence="6" id="KW-0255">Endonuclease</keyword>
<dbReference type="Gene3D" id="3.30.70.270">
    <property type="match status" value="2"/>
</dbReference>
<evidence type="ECO:0000256" key="5">
    <source>
        <dbReference type="ARBA" id="ARBA00022750"/>
    </source>
</evidence>
<dbReference type="InterPro" id="IPR000477">
    <property type="entry name" value="RT_dom"/>
</dbReference>
<dbReference type="GO" id="GO:0006508">
    <property type="term" value="P:proteolysis"/>
    <property type="evidence" value="ECO:0007669"/>
    <property type="project" value="UniProtKB-KW"/>
</dbReference>